<evidence type="ECO:0000313" key="2">
    <source>
        <dbReference type="Proteomes" id="UP001164653"/>
    </source>
</evidence>
<dbReference type="AlphaFoldDB" id="A0A9E8NDS1"/>
<reference evidence="1" key="1">
    <citation type="submission" date="2022-11" db="EMBL/GenBank/DDBJ databases">
        <title>Dyadobacter pollutisoli sp. nov., isolated from plastic dumped soil.</title>
        <authorList>
            <person name="Kim J.M."/>
            <person name="Kim K.R."/>
            <person name="Lee J.K."/>
            <person name="Hao L."/>
            <person name="Jeon C.O."/>
        </authorList>
    </citation>
    <scope>NUCLEOTIDE SEQUENCE</scope>
    <source>
        <strain evidence="1">U1</strain>
    </source>
</reference>
<gene>
    <name evidence="1" type="ORF">ON006_00505</name>
</gene>
<dbReference type="RefSeq" id="WP_244824594.1">
    <property type="nucleotide sequence ID" value="NZ_CP112998.1"/>
</dbReference>
<evidence type="ECO:0000313" key="1">
    <source>
        <dbReference type="EMBL" id="WAC12447.1"/>
    </source>
</evidence>
<dbReference type="KEGG" id="dpf:ON006_00505"/>
<keyword evidence="2" id="KW-1185">Reference proteome</keyword>
<dbReference type="Proteomes" id="UP001164653">
    <property type="component" value="Chromosome"/>
</dbReference>
<accession>A0A9E8NDS1</accession>
<protein>
    <submittedName>
        <fullName evidence="1">Uncharacterized protein</fullName>
    </submittedName>
</protein>
<name>A0A9E8NDS1_9BACT</name>
<organism evidence="1 2">
    <name type="scientific">Dyadobacter pollutisoli</name>
    <dbReference type="NCBI Taxonomy" id="2910158"/>
    <lineage>
        <taxon>Bacteria</taxon>
        <taxon>Pseudomonadati</taxon>
        <taxon>Bacteroidota</taxon>
        <taxon>Cytophagia</taxon>
        <taxon>Cytophagales</taxon>
        <taxon>Spirosomataceae</taxon>
        <taxon>Dyadobacter</taxon>
    </lineage>
</organism>
<proteinExistence type="predicted"/>
<dbReference type="EMBL" id="CP112998">
    <property type="protein sequence ID" value="WAC12447.1"/>
    <property type="molecule type" value="Genomic_DNA"/>
</dbReference>
<sequence length="289" mass="33923">MENQESPSHILILGYQISRVTLRSIMRYGSRLLAITTIVFTLIKMYQANEQNIATQRQTLMIQKNIAVTTKTHRHLTSQIEGIVEKMSTQSIGQFPENLVEINRLFRRSKRKLHILADVPCYGQFSSPAEYNRYRDFLLFNNKDDSLEIQMVTYGSEKRTEKSRQQFEAAMRDKGGFEKWKVDRKQKILNYLSKHRSEITFEKLQPLHFYNLLERNNSKLATSLRENLNFRETEKFDLPMFIWISDDKEAIFSLINFPNNSTEVAFKTIDKNLVAVLDSIFVGIYKNSN</sequence>